<dbReference type="EMBL" id="VSSQ01002707">
    <property type="protein sequence ID" value="MPM16956.1"/>
    <property type="molecule type" value="Genomic_DNA"/>
</dbReference>
<gene>
    <name evidence="2" type="ORF">SDC9_63338</name>
</gene>
<evidence type="ECO:0000313" key="2">
    <source>
        <dbReference type="EMBL" id="MPM16956.1"/>
    </source>
</evidence>
<keyword evidence="1" id="KW-0472">Membrane</keyword>
<sequence length="136" mass="14295">MSLNGIWQTPVQTGIHGGMVFAELGDDSLLAFLHDEHAGAQPDHGRHGSDHANANASALHARLEAAVTAVVGALVAAAAKQTRKLAVQIAEHLVKIRRLSATATVVVIVVALTTLTPVGRLLTIVLRRARLIVLGR</sequence>
<feature type="transmembrane region" description="Helical" evidence="1">
    <location>
        <begin position="99"/>
        <end position="118"/>
    </location>
</feature>
<comment type="caution">
    <text evidence="2">The sequence shown here is derived from an EMBL/GenBank/DDBJ whole genome shotgun (WGS) entry which is preliminary data.</text>
</comment>
<organism evidence="2">
    <name type="scientific">bioreactor metagenome</name>
    <dbReference type="NCBI Taxonomy" id="1076179"/>
    <lineage>
        <taxon>unclassified sequences</taxon>
        <taxon>metagenomes</taxon>
        <taxon>ecological metagenomes</taxon>
    </lineage>
</organism>
<keyword evidence="1" id="KW-1133">Transmembrane helix</keyword>
<name>A0A644XL83_9ZZZZ</name>
<protein>
    <submittedName>
        <fullName evidence="2">Uncharacterized protein</fullName>
    </submittedName>
</protein>
<dbReference type="AlphaFoldDB" id="A0A644XL83"/>
<evidence type="ECO:0000256" key="1">
    <source>
        <dbReference type="SAM" id="Phobius"/>
    </source>
</evidence>
<accession>A0A644XL83</accession>
<proteinExistence type="predicted"/>
<reference evidence="2" key="1">
    <citation type="submission" date="2019-08" db="EMBL/GenBank/DDBJ databases">
        <authorList>
            <person name="Kucharzyk K."/>
            <person name="Murdoch R.W."/>
            <person name="Higgins S."/>
            <person name="Loffler F."/>
        </authorList>
    </citation>
    <scope>NUCLEOTIDE SEQUENCE</scope>
</reference>
<keyword evidence="1" id="KW-0812">Transmembrane</keyword>